<dbReference type="Gene3D" id="3.40.1260.10">
    <property type="entry name" value="DsrEFH-like"/>
    <property type="match status" value="1"/>
</dbReference>
<gene>
    <name evidence="2" type="primary">tusC</name>
    <name evidence="2" type="ORF">GCM10011357_36490</name>
</gene>
<comment type="similarity">
    <text evidence="1">Belongs to the DsrF/TusC family.</text>
</comment>
<dbReference type="SUPFAM" id="SSF75169">
    <property type="entry name" value="DsrEFH-like"/>
    <property type="match status" value="1"/>
</dbReference>
<reference evidence="3" key="1">
    <citation type="journal article" date="2019" name="Int. J. Syst. Evol. Microbiol.">
        <title>The Global Catalogue of Microorganisms (GCM) 10K type strain sequencing project: providing services to taxonomists for standard genome sequencing and annotation.</title>
        <authorList>
            <consortium name="The Broad Institute Genomics Platform"/>
            <consortium name="The Broad Institute Genome Sequencing Center for Infectious Disease"/>
            <person name="Wu L."/>
            <person name="Ma J."/>
        </authorList>
    </citation>
    <scope>NUCLEOTIDE SEQUENCE [LARGE SCALE GENOMIC DNA]</scope>
    <source>
        <strain evidence="3">CGMCC 1.12923</strain>
    </source>
</reference>
<proteinExistence type="inferred from homology"/>
<name>A0ABQ1RT66_9ALTE</name>
<protein>
    <submittedName>
        <fullName evidence="2">Sulfurtransferase TusC</fullName>
    </submittedName>
</protein>
<dbReference type="PANTHER" id="PTHR38780">
    <property type="entry name" value="PROTEIN TUSC"/>
    <property type="match status" value="1"/>
</dbReference>
<accession>A0ABQ1RT66</accession>
<evidence type="ECO:0000256" key="1">
    <source>
        <dbReference type="ARBA" id="ARBA00005996"/>
    </source>
</evidence>
<dbReference type="Proteomes" id="UP000614272">
    <property type="component" value="Unassembled WGS sequence"/>
</dbReference>
<organism evidence="2 3">
    <name type="scientific">Lacimicrobium alkaliphilum</name>
    <dbReference type="NCBI Taxonomy" id="1526571"/>
    <lineage>
        <taxon>Bacteria</taxon>
        <taxon>Pseudomonadati</taxon>
        <taxon>Pseudomonadota</taxon>
        <taxon>Gammaproteobacteria</taxon>
        <taxon>Alteromonadales</taxon>
        <taxon>Alteromonadaceae</taxon>
        <taxon>Lacimicrobium</taxon>
    </lineage>
</organism>
<dbReference type="RefSeq" id="WP_099036396.1">
    <property type="nucleotide sequence ID" value="NZ_BMGJ01000021.1"/>
</dbReference>
<evidence type="ECO:0000313" key="2">
    <source>
        <dbReference type="EMBL" id="GGD78093.1"/>
    </source>
</evidence>
<dbReference type="NCBIfam" id="NF001238">
    <property type="entry name" value="PRK00211.1"/>
    <property type="match status" value="1"/>
</dbReference>
<dbReference type="InterPro" id="IPR017462">
    <property type="entry name" value="Sulphur_relay_TusC/DsrF"/>
</dbReference>
<dbReference type="EMBL" id="BMGJ01000021">
    <property type="protein sequence ID" value="GGD78093.1"/>
    <property type="molecule type" value="Genomic_DNA"/>
</dbReference>
<dbReference type="Pfam" id="PF02635">
    <property type="entry name" value="DsrE"/>
    <property type="match status" value="1"/>
</dbReference>
<evidence type="ECO:0000313" key="3">
    <source>
        <dbReference type="Proteomes" id="UP000614272"/>
    </source>
</evidence>
<dbReference type="PANTHER" id="PTHR38780:SF1">
    <property type="entry name" value="PROTEIN TUSC"/>
    <property type="match status" value="1"/>
</dbReference>
<keyword evidence="3" id="KW-1185">Reference proteome</keyword>
<comment type="caution">
    <text evidence="2">The sequence shown here is derived from an EMBL/GenBank/DDBJ whole genome shotgun (WGS) entry which is preliminary data.</text>
</comment>
<dbReference type="InterPro" id="IPR003787">
    <property type="entry name" value="Sulphur_relay_DsrE/F-like"/>
</dbReference>
<dbReference type="InterPro" id="IPR027396">
    <property type="entry name" value="DsrEFH-like"/>
</dbReference>
<dbReference type="NCBIfam" id="TIGR03010">
    <property type="entry name" value="sulf_tusC_dsrF"/>
    <property type="match status" value="1"/>
</dbReference>
<sequence>MSLPSLAIISRHAPHGTAHGQEALDLALVSGTFGQAITLFFIGDGVYQLLQHQQTDMIGRKNYSKTFAALDFYDVSQPVVCTESLAQRGISSESLCIEANLQPPENWRALLNNFDQIVTF</sequence>